<organism evidence="12 13">
    <name type="scientific">Candidatus Colwellbacteria bacterium CG10_big_fil_rev_8_21_14_0_10_41_28</name>
    <dbReference type="NCBI Taxonomy" id="1974539"/>
    <lineage>
        <taxon>Bacteria</taxon>
        <taxon>Candidatus Colwelliibacteriota</taxon>
    </lineage>
</organism>
<keyword evidence="7 9" id="KW-0030">Aminoacyl-tRNA synthetase</keyword>
<evidence type="ECO:0000256" key="10">
    <source>
        <dbReference type="PROSITE-ProRule" id="PRU00182"/>
    </source>
</evidence>
<dbReference type="Proteomes" id="UP000230776">
    <property type="component" value="Unassembled WGS sequence"/>
</dbReference>
<dbReference type="EC" id="6.1.1.1" evidence="9"/>
<dbReference type="SUPFAM" id="SSF52374">
    <property type="entry name" value="Nucleotidylyl transferase"/>
    <property type="match status" value="1"/>
</dbReference>
<dbReference type="NCBIfam" id="TIGR00234">
    <property type="entry name" value="tyrS"/>
    <property type="match status" value="1"/>
</dbReference>
<dbReference type="InterPro" id="IPR014729">
    <property type="entry name" value="Rossmann-like_a/b/a_fold"/>
</dbReference>
<comment type="caution">
    <text evidence="12">The sequence shown here is derived from an EMBL/GenBank/DDBJ whole genome shotgun (WGS) entry which is preliminary data.</text>
</comment>
<evidence type="ECO:0000313" key="12">
    <source>
        <dbReference type="EMBL" id="PIR98408.1"/>
    </source>
</evidence>
<comment type="subunit">
    <text evidence="9">Homodimer.</text>
</comment>
<dbReference type="PROSITE" id="PS50889">
    <property type="entry name" value="S4"/>
    <property type="match status" value="1"/>
</dbReference>
<keyword evidence="5 10" id="KW-0694">RNA-binding</keyword>
<dbReference type="EMBL" id="PFAG01000016">
    <property type="protein sequence ID" value="PIR98408.1"/>
    <property type="molecule type" value="Genomic_DNA"/>
</dbReference>
<evidence type="ECO:0000256" key="3">
    <source>
        <dbReference type="ARBA" id="ARBA00022741"/>
    </source>
</evidence>
<gene>
    <name evidence="9" type="primary">tyrS</name>
    <name evidence="12" type="ORF">COT88_01755</name>
</gene>
<dbReference type="GO" id="GO:0004831">
    <property type="term" value="F:tyrosine-tRNA ligase activity"/>
    <property type="evidence" value="ECO:0007669"/>
    <property type="project" value="UniProtKB-UniRule"/>
</dbReference>
<evidence type="ECO:0000256" key="2">
    <source>
        <dbReference type="ARBA" id="ARBA00022598"/>
    </source>
</evidence>
<accession>A0A2H0VH47</accession>
<dbReference type="InterPro" id="IPR002307">
    <property type="entry name" value="Tyr-tRNA-ligase"/>
</dbReference>
<evidence type="ECO:0000256" key="9">
    <source>
        <dbReference type="HAMAP-Rule" id="MF_02007"/>
    </source>
</evidence>
<dbReference type="InterPro" id="IPR036986">
    <property type="entry name" value="S4_RNA-bd_sf"/>
</dbReference>
<evidence type="ECO:0000259" key="11">
    <source>
        <dbReference type="SMART" id="SM00363"/>
    </source>
</evidence>
<keyword evidence="3 9" id="KW-0547">Nucleotide-binding</keyword>
<feature type="domain" description="RNA-binding S4" evidence="11">
    <location>
        <begin position="341"/>
        <end position="404"/>
    </location>
</feature>
<dbReference type="PANTHER" id="PTHR11766:SF1">
    <property type="entry name" value="TYROSINE--TRNA LIGASE"/>
    <property type="match status" value="1"/>
</dbReference>
<dbReference type="Pfam" id="PF22421">
    <property type="entry name" value="SYY_C-terminal"/>
    <property type="match status" value="1"/>
</dbReference>
<dbReference type="GO" id="GO:0005829">
    <property type="term" value="C:cytosol"/>
    <property type="evidence" value="ECO:0007669"/>
    <property type="project" value="TreeGrafter"/>
</dbReference>
<comment type="catalytic activity">
    <reaction evidence="8 9">
        <text>tRNA(Tyr) + L-tyrosine + ATP = L-tyrosyl-tRNA(Tyr) + AMP + diphosphate + H(+)</text>
        <dbReference type="Rhea" id="RHEA:10220"/>
        <dbReference type="Rhea" id="RHEA-COMP:9706"/>
        <dbReference type="Rhea" id="RHEA-COMP:9707"/>
        <dbReference type="ChEBI" id="CHEBI:15378"/>
        <dbReference type="ChEBI" id="CHEBI:30616"/>
        <dbReference type="ChEBI" id="CHEBI:33019"/>
        <dbReference type="ChEBI" id="CHEBI:58315"/>
        <dbReference type="ChEBI" id="CHEBI:78442"/>
        <dbReference type="ChEBI" id="CHEBI:78536"/>
        <dbReference type="ChEBI" id="CHEBI:456215"/>
        <dbReference type="EC" id="6.1.1.1"/>
    </reaction>
</comment>
<feature type="short sequence motif" description="'HIGH' region" evidence="9">
    <location>
        <begin position="48"/>
        <end position="57"/>
    </location>
</feature>
<dbReference type="InterPro" id="IPR001412">
    <property type="entry name" value="aa-tRNA-synth_I_CS"/>
</dbReference>
<keyword evidence="2 9" id="KW-0436">Ligase</keyword>
<dbReference type="GO" id="GO:0003723">
    <property type="term" value="F:RNA binding"/>
    <property type="evidence" value="ECO:0007669"/>
    <property type="project" value="UniProtKB-KW"/>
</dbReference>
<dbReference type="InterPro" id="IPR002305">
    <property type="entry name" value="aa-tRNA-synth_Ic"/>
</dbReference>
<evidence type="ECO:0000256" key="6">
    <source>
        <dbReference type="ARBA" id="ARBA00022917"/>
    </source>
</evidence>
<keyword evidence="6 9" id="KW-0648">Protein biosynthesis</keyword>
<dbReference type="GO" id="GO:0006437">
    <property type="term" value="P:tyrosyl-tRNA aminoacylation"/>
    <property type="evidence" value="ECO:0007669"/>
    <property type="project" value="UniProtKB-UniRule"/>
</dbReference>
<comment type="function">
    <text evidence="9">Catalyzes the attachment of tyrosine to tRNA(Tyr) in a two-step reaction: tyrosine is first activated by ATP to form Tyr-AMP and then transferred to the acceptor end of tRNA(Tyr).</text>
</comment>
<dbReference type="SUPFAM" id="SSF55174">
    <property type="entry name" value="Alpha-L RNA-binding motif"/>
    <property type="match status" value="1"/>
</dbReference>
<reference evidence="13" key="1">
    <citation type="submission" date="2017-09" db="EMBL/GenBank/DDBJ databases">
        <title>Depth-based differentiation of microbial function through sediment-hosted aquifers and enrichment of novel symbionts in the deep terrestrial subsurface.</title>
        <authorList>
            <person name="Probst A.J."/>
            <person name="Ladd B."/>
            <person name="Jarett J.K."/>
            <person name="Geller-Mcgrath D.E."/>
            <person name="Sieber C.M.K."/>
            <person name="Emerson J.B."/>
            <person name="Anantharaman K."/>
            <person name="Thomas B.C."/>
            <person name="Malmstrom R."/>
            <person name="Stieglmeier M."/>
            <person name="Klingl A."/>
            <person name="Woyke T."/>
            <person name="Ryan C.M."/>
            <person name="Banfield J.F."/>
        </authorList>
    </citation>
    <scope>NUCLEOTIDE SEQUENCE [LARGE SCALE GENOMIC DNA]</scope>
</reference>
<evidence type="ECO:0000256" key="8">
    <source>
        <dbReference type="ARBA" id="ARBA00048248"/>
    </source>
</evidence>
<dbReference type="InterPro" id="IPR024108">
    <property type="entry name" value="Tyr-tRNA-ligase_bac_2"/>
</dbReference>
<evidence type="ECO:0000313" key="13">
    <source>
        <dbReference type="Proteomes" id="UP000230776"/>
    </source>
</evidence>
<comment type="subcellular location">
    <subcellularLocation>
        <location evidence="9">Cytoplasm</location>
    </subcellularLocation>
</comment>
<dbReference type="Pfam" id="PF00579">
    <property type="entry name" value="tRNA-synt_1b"/>
    <property type="match status" value="1"/>
</dbReference>
<evidence type="ECO:0000256" key="4">
    <source>
        <dbReference type="ARBA" id="ARBA00022840"/>
    </source>
</evidence>
<evidence type="ECO:0000256" key="7">
    <source>
        <dbReference type="ARBA" id="ARBA00023146"/>
    </source>
</evidence>
<dbReference type="InterPro" id="IPR002942">
    <property type="entry name" value="S4_RNA-bd"/>
</dbReference>
<keyword evidence="1 9" id="KW-0963">Cytoplasm</keyword>
<dbReference type="AlphaFoldDB" id="A0A2H0VH47"/>
<name>A0A2H0VH47_9BACT</name>
<evidence type="ECO:0000256" key="1">
    <source>
        <dbReference type="ARBA" id="ARBA00022490"/>
    </source>
</evidence>
<dbReference type="PANTHER" id="PTHR11766">
    <property type="entry name" value="TYROSYL-TRNA SYNTHETASE"/>
    <property type="match status" value="1"/>
</dbReference>
<dbReference type="Gene3D" id="3.10.290.10">
    <property type="entry name" value="RNA-binding S4 domain"/>
    <property type="match status" value="1"/>
</dbReference>
<dbReference type="Gene3D" id="3.40.50.620">
    <property type="entry name" value="HUPs"/>
    <property type="match status" value="1"/>
</dbReference>
<feature type="binding site" evidence="9">
    <location>
        <position position="234"/>
    </location>
    <ligand>
        <name>ATP</name>
        <dbReference type="ChEBI" id="CHEBI:30616"/>
    </ligand>
</feature>
<evidence type="ECO:0000256" key="5">
    <source>
        <dbReference type="ARBA" id="ARBA00022884"/>
    </source>
</evidence>
<dbReference type="InterPro" id="IPR054608">
    <property type="entry name" value="SYY-like_C"/>
</dbReference>
<feature type="short sequence motif" description="'KMSKS' region" evidence="9">
    <location>
        <begin position="231"/>
        <end position="235"/>
    </location>
</feature>
<dbReference type="SMART" id="SM00363">
    <property type="entry name" value="S4"/>
    <property type="match status" value="1"/>
</dbReference>
<dbReference type="InterPro" id="IPR024088">
    <property type="entry name" value="Tyr-tRNA-ligase_bac-type"/>
</dbReference>
<keyword evidence="4 9" id="KW-0067">ATP-binding</keyword>
<comment type="similarity">
    <text evidence="9">Belongs to the class-I aminoacyl-tRNA synthetase family. TyrS type 2 subfamily.</text>
</comment>
<sequence>MKSSAKLNKRVTADWILSRGVEEIIEKDHLEKALNGPKKLRVKLGIDPTSPDLHLGHAVVLRKLRQFQDLGHKAVLIIGDFTGKVGDPTDQNKERPQLTDAEIKKNMKKYLEQAGKIIDVRKTEIRHNSEWLGKKVETLLDLSRAGTIQQVLQRQDFRKRIDEGKNITLLETFYPLLQGFDSVNIKADIELGGQDQLLNLLMGRQVQRYFGMKEQDILTVPLIEGTDGKDKMSKSKNNYIAINDSPKDMFGKIMSIKDNLIVRYFILLTDYSEEEIKKIEADIKAPSINPMEVKIILAKEIVSIFHNEDKAEKARIEFVKVFRDKERPSEIEELSLNEKDRTLADLLVEANLAKSKSDAKRLIAQGGVSINGARMSDPGQEIKLHKDGFILQVGKRSFLKIKAK</sequence>
<dbReference type="PROSITE" id="PS00178">
    <property type="entry name" value="AA_TRNA_LIGASE_I"/>
    <property type="match status" value="1"/>
</dbReference>
<dbReference type="CDD" id="cd00805">
    <property type="entry name" value="TyrRS_core"/>
    <property type="match status" value="1"/>
</dbReference>
<dbReference type="CDD" id="cd00165">
    <property type="entry name" value="S4"/>
    <property type="match status" value="1"/>
</dbReference>
<dbReference type="PRINTS" id="PR01040">
    <property type="entry name" value="TRNASYNTHTYR"/>
</dbReference>
<dbReference type="GO" id="GO:0005524">
    <property type="term" value="F:ATP binding"/>
    <property type="evidence" value="ECO:0007669"/>
    <property type="project" value="UniProtKB-UniRule"/>
</dbReference>
<dbReference type="HAMAP" id="MF_02007">
    <property type="entry name" value="Tyr_tRNA_synth_type2"/>
    <property type="match status" value="1"/>
</dbReference>
<protein>
    <recommendedName>
        <fullName evidence="9">Tyrosine--tRNA ligase</fullName>
        <ecNumber evidence="9">6.1.1.1</ecNumber>
    </recommendedName>
    <alternativeName>
        <fullName evidence="9">Tyrosyl-tRNA synthetase</fullName>
        <shortName evidence="9">TyrRS</shortName>
    </alternativeName>
</protein>
<dbReference type="Gene3D" id="1.10.240.10">
    <property type="entry name" value="Tyrosyl-Transfer RNA Synthetase"/>
    <property type="match status" value="1"/>
</dbReference>
<proteinExistence type="inferred from homology"/>